<dbReference type="Proteomes" id="UP000260758">
    <property type="component" value="Unassembled WGS sequence"/>
</dbReference>
<evidence type="ECO:0000313" key="1">
    <source>
        <dbReference type="EMBL" id="RGM67965.1"/>
    </source>
</evidence>
<keyword evidence="1" id="KW-0489">Methyltransferase</keyword>
<reference evidence="1 2" key="1">
    <citation type="submission" date="2018-08" db="EMBL/GenBank/DDBJ databases">
        <title>A genome reference for cultivated species of the human gut microbiota.</title>
        <authorList>
            <person name="Zou Y."/>
            <person name="Xue W."/>
            <person name="Luo G."/>
        </authorList>
    </citation>
    <scope>NUCLEOTIDE SEQUENCE [LARGE SCALE GENOMIC DNA]</scope>
    <source>
        <strain evidence="1 2">OM07-13</strain>
    </source>
</reference>
<dbReference type="SUPFAM" id="SSF53335">
    <property type="entry name" value="S-adenosyl-L-methionine-dependent methyltransferases"/>
    <property type="match status" value="1"/>
</dbReference>
<keyword evidence="1" id="KW-0808">Transferase</keyword>
<protein>
    <submittedName>
        <fullName evidence="1">Class I SAM-dependent methyltransferase</fullName>
    </submittedName>
</protein>
<dbReference type="EMBL" id="QSTP01000023">
    <property type="protein sequence ID" value="RGM67965.1"/>
    <property type="molecule type" value="Genomic_DNA"/>
</dbReference>
<accession>A0A3E4Y485</accession>
<dbReference type="Gene3D" id="3.40.50.150">
    <property type="entry name" value="Vaccinia Virus protein VP39"/>
    <property type="match status" value="1"/>
</dbReference>
<proteinExistence type="predicted"/>
<sequence>MNIHLQKCYNAYDFIIATYSSHHLTDDEKIQFIQLLKTLLKEGGCILIADVAFQTRSDLEKCHKENKDGWDEDEIYFVVDELRKAFPELEFTQVSYCAGLLVIKK</sequence>
<name>A0A3E4Y485_9FIRM</name>
<dbReference type="AlphaFoldDB" id="A0A3E4Y485"/>
<gene>
    <name evidence="1" type="ORF">DXB99_15745</name>
</gene>
<dbReference type="InterPro" id="IPR029063">
    <property type="entry name" value="SAM-dependent_MTases_sf"/>
</dbReference>
<dbReference type="GO" id="GO:0032259">
    <property type="term" value="P:methylation"/>
    <property type="evidence" value="ECO:0007669"/>
    <property type="project" value="UniProtKB-KW"/>
</dbReference>
<dbReference type="GO" id="GO:0008168">
    <property type="term" value="F:methyltransferase activity"/>
    <property type="evidence" value="ECO:0007669"/>
    <property type="project" value="UniProtKB-KW"/>
</dbReference>
<comment type="caution">
    <text evidence="1">The sequence shown here is derived from an EMBL/GenBank/DDBJ whole genome shotgun (WGS) entry which is preliminary data.</text>
</comment>
<organism evidence="1 2">
    <name type="scientific">Agathobacter rectalis</name>
    <dbReference type="NCBI Taxonomy" id="39491"/>
    <lineage>
        <taxon>Bacteria</taxon>
        <taxon>Bacillati</taxon>
        <taxon>Bacillota</taxon>
        <taxon>Clostridia</taxon>
        <taxon>Lachnospirales</taxon>
        <taxon>Lachnospiraceae</taxon>
        <taxon>Agathobacter</taxon>
    </lineage>
</organism>
<evidence type="ECO:0000313" key="2">
    <source>
        <dbReference type="Proteomes" id="UP000260758"/>
    </source>
</evidence>